<accession>A0A9E7MQL9</accession>
<gene>
    <name evidence="1" type="ORF">KABACHOK_05320</name>
</gene>
<dbReference type="EMBL" id="ON529852">
    <property type="protein sequence ID" value="USN14345.1"/>
    <property type="molecule type" value="Genomic_DNA"/>
</dbReference>
<proteinExistence type="predicted"/>
<sequence>MFLTATELHALAPFGATIRFTDGAPKPPARFTKKLAEWERNNGLGRFIEKKDADTYQARFALRVMDESHFKVSKSFGVDENPALRFEVVRLPAPFVVLEDVSSIAPGWVKLKEGTAETLDEAEALMQRHWDVSKVYPLTIHPVTQALRAALTETAAT</sequence>
<keyword evidence="2" id="KW-1185">Reference proteome</keyword>
<evidence type="ECO:0000313" key="2">
    <source>
        <dbReference type="Proteomes" id="UP001056685"/>
    </source>
</evidence>
<evidence type="ECO:0000313" key="1">
    <source>
        <dbReference type="EMBL" id="USN14345.1"/>
    </source>
</evidence>
<protein>
    <submittedName>
        <fullName evidence="1">Uncharacterized protein</fullName>
    </submittedName>
</protein>
<name>A0A9E7MQL9_9CAUD</name>
<dbReference type="Proteomes" id="UP001056685">
    <property type="component" value="Segment"/>
</dbReference>
<organism evidence="1 2">
    <name type="scientific">Brevundimonas phage vB_BpoS-Kabachok</name>
    <dbReference type="NCBI Taxonomy" id="2948600"/>
    <lineage>
        <taxon>Viruses</taxon>
        <taxon>Duplodnaviria</taxon>
        <taxon>Heunggongvirae</taxon>
        <taxon>Uroviricota</taxon>
        <taxon>Caudoviricetes</taxon>
        <taxon>Jeanschmidtviridae</taxon>
        <taxon>Marchewkavirus</taxon>
        <taxon>Marchewkavirus kabachok</taxon>
    </lineage>
</organism>
<reference evidence="1" key="1">
    <citation type="submission" date="2022-05" db="EMBL/GenBank/DDBJ databases">
        <authorList>
            <person name="Friedrich I."/>
            <person name="Poehlein A."/>
            <person name="Schneider D."/>
            <person name="Hertel R."/>
            <person name="Daniel R."/>
        </authorList>
    </citation>
    <scope>NUCLEOTIDE SEQUENCE</scope>
</reference>